<feature type="region of interest" description="Disordered" evidence="1">
    <location>
        <begin position="148"/>
        <end position="173"/>
    </location>
</feature>
<dbReference type="AlphaFoldDB" id="A0AAD6WQJ2"/>
<keyword evidence="3" id="KW-0732">Signal</keyword>
<evidence type="ECO:0000313" key="5">
    <source>
        <dbReference type="Proteomes" id="UP001218188"/>
    </source>
</evidence>
<keyword evidence="2" id="KW-0812">Transmembrane</keyword>
<evidence type="ECO:0000313" key="4">
    <source>
        <dbReference type="EMBL" id="KAJ7017244.1"/>
    </source>
</evidence>
<name>A0AAD6WQJ2_9AGAR</name>
<dbReference type="EMBL" id="JARJCM010000422">
    <property type="protein sequence ID" value="KAJ7017244.1"/>
    <property type="molecule type" value="Genomic_DNA"/>
</dbReference>
<feature type="chain" id="PRO_5041933572" evidence="3">
    <location>
        <begin position="23"/>
        <end position="246"/>
    </location>
</feature>
<reference evidence="4" key="1">
    <citation type="submission" date="2023-03" db="EMBL/GenBank/DDBJ databases">
        <title>Massive genome expansion in bonnet fungi (Mycena s.s.) driven by repeated elements and novel gene families across ecological guilds.</title>
        <authorList>
            <consortium name="Lawrence Berkeley National Laboratory"/>
            <person name="Harder C.B."/>
            <person name="Miyauchi S."/>
            <person name="Viragh M."/>
            <person name="Kuo A."/>
            <person name="Thoen E."/>
            <person name="Andreopoulos B."/>
            <person name="Lu D."/>
            <person name="Skrede I."/>
            <person name="Drula E."/>
            <person name="Henrissat B."/>
            <person name="Morin E."/>
            <person name="Kohler A."/>
            <person name="Barry K."/>
            <person name="LaButti K."/>
            <person name="Morin E."/>
            <person name="Salamov A."/>
            <person name="Lipzen A."/>
            <person name="Mereny Z."/>
            <person name="Hegedus B."/>
            <person name="Baldrian P."/>
            <person name="Stursova M."/>
            <person name="Weitz H."/>
            <person name="Taylor A."/>
            <person name="Grigoriev I.V."/>
            <person name="Nagy L.G."/>
            <person name="Martin F."/>
            <person name="Kauserud H."/>
        </authorList>
    </citation>
    <scope>NUCLEOTIDE SEQUENCE</scope>
    <source>
        <strain evidence="4">CBHHK200</strain>
    </source>
</reference>
<evidence type="ECO:0000256" key="3">
    <source>
        <dbReference type="SAM" id="SignalP"/>
    </source>
</evidence>
<keyword evidence="2" id="KW-0472">Membrane</keyword>
<sequence length="246" mass="25650">MLSLRTLPRLSLLIILLSGVHGAMDDESRSVALLTPVLPLKQQQVQSREKVIRGLLHSRQELSCDPGYGLCPNQGCCLLGEECCSAGTCCPIGYYCLTTGDCCPTGETCGTRTRKTPIGAIAGGSVGGVFLLASGIFIFLRRRRNRPQPLPAGGTGLPVTPTPAEQKTGSVYSPSQVQAVTLPSSVGGVGGYSQHQVVHPPSYPTTISPAVSPSLHEPYSQPGMAYAAPALLTTISSTGGTQSTKN</sequence>
<evidence type="ECO:0000256" key="1">
    <source>
        <dbReference type="SAM" id="MobiDB-lite"/>
    </source>
</evidence>
<feature type="compositionally biased region" description="Polar residues" evidence="1">
    <location>
        <begin position="163"/>
        <end position="173"/>
    </location>
</feature>
<feature type="signal peptide" evidence="3">
    <location>
        <begin position="1"/>
        <end position="22"/>
    </location>
</feature>
<accession>A0AAD6WQJ2</accession>
<feature type="transmembrane region" description="Helical" evidence="2">
    <location>
        <begin position="118"/>
        <end position="140"/>
    </location>
</feature>
<comment type="caution">
    <text evidence="4">The sequence shown here is derived from an EMBL/GenBank/DDBJ whole genome shotgun (WGS) entry which is preliminary data.</text>
</comment>
<keyword evidence="2" id="KW-1133">Transmembrane helix</keyword>
<gene>
    <name evidence="4" type="ORF">C8F04DRAFT_1244289</name>
</gene>
<evidence type="ECO:0000256" key="2">
    <source>
        <dbReference type="SAM" id="Phobius"/>
    </source>
</evidence>
<organism evidence="4 5">
    <name type="scientific">Mycena alexandri</name>
    <dbReference type="NCBI Taxonomy" id="1745969"/>
    <lineage>
        <taxon>Eukaryota</taxon>
        <taxon>Fungi</taxon>
        <taxon>Dikarya</taxon>
        <taxon>Basidiomycota</taxon>
        <taxon>Agaricomycotina</taxon>
        <taxon>Agaricomycetes</taxon>
        <taxon>Agaricomycetidae</taxon>
        <taxon>Agaricales</taxon>
        <taxon>Marasmiineae</taxon>
        <taxon>Mycenaceae</taxon>
        <taxon>Mycena</taxon>
    </lineage>
</organism>
<dbReference type="CDD" id="cd12087">
    <property type="entry name" value="TM_EGFR-like"/>
    <property type="match status" value="1"/>
</dbReference>
<dbReference type="Proteomes" id="UP001218188">
    <property type="component" value="Unassembled WGS sequence"/>
</dbReference>
<protein>
    <submittedName>
        <fullName evidence="4">Uncharacterized protein</fullName>
    </submittedName>
</protein>
<keyword evidence="5" id="KW-1185">Reference proteome</keyword>
<proteinExistence type="predicted"/>